<dbReference type="FunFam" id="3.40.50.300:FF:000221">
    <property type="entry name" value="Multidrug ABC transporter ATP-binding protein"/>
    <property type="match status" value="1"/>
</dbReference>
<dbReference type="GO" id="GO:0015421">
    <property type="term" value="F:ABC-type oligopeptide transporter activity"/>
    <property type="evidence" value="ECO:0007669"/>
    <property type="project" value="TreeGrafter"/>
</dbReference>
<dbReference type="PANTHER" id="PTHR43394:SF1">
    <property type="entry name" value="ATP-BINDING CASSETTE SUB-FAMILY B MEMBER 10, MITOCHONDRIAL"/>
    <property type="match status" value="1"/>
</dbReference>
<reference evidence="12" key="1">
    <citation type="submission" date="2019-09" db="EMBL/GenBank/DDBJ databases">
        <title>Characterisation of the sponge microbiome using genome-centric metagenomics.</title>
        <authorList>
            <person name="Engelberts J.P."/>
            <person name="Robbins S.J."/>
            <person name="De Goeij J.M."/>
            <person name="Aranda M."/>
            <person name="Bell S.C."/>
            <person name="Webster N.S."/>
        </authorList>
    </citation>
    <scope>NUCLEOTIDE SEQUENCE</scope>
    <source>
        <strain evidence="12">SB0664_bin_27</strain>
    </source>
</reference>
<evidence type="ECO:0000256" key="8">
    <source>
        <dbReference type="ARBA" id="ARBA00023136"/>
    </source>
</evidence>
<organism evidence="12">
    <name type="scientific">Caldilineaceae bacterium SB0664_bin_27</name>
    <dbReference type="NCBI Taxonomy" id="2605260"/>
    <lineage>
        <taxon>Bacteria</taxon>
        <taxon>Bacillati</taxon>
        <taxon>Chloroflexota</taxon>
        <taxon>Caldilineae</taxon>
        <taxon>Caldilineales</taxon>
        <taxon>Caldilineaceae</taxon>
    </lineage>
</organism>
<dbReference type="InterPro" id="IPR003593">
    <property type="entry name" value="AAA+_ATPase"/>
</dbReference>
<evidence type="ECO:0000256" key="3">
    <source>
        <dbReference type="ARBA" id="ARBA00022475"/>
    </source>
</evidence>
<evidence type="ECO:0000256" key="1">
    <source>
        <dbReference type="ARBA" id="ARBA00004651"/>
    </source>
</evidence>
<dbReference type="PANTHER" id="PTHR43394">
    <property type="entry name" value="ATP-DEPENDENT PERMEASE MDL1, MITOCHONDRIAL"/>
    <property type="match status" value="1"/>
</dbReference>
<feature type="transmembrane region" description="Helical" evidence="9">
    <location>
        <begin position="177"/>
        <end position="197"/>
    </location>
</feature>
<dbReference type="InterPro" id="IPR003439">
    <property type="entry name" value="ABC_transporter-like_ATP-bd"/>
</dbReference>
<dbReference type="InterPro" id="IPR027417">
    <property type="entry name" value="P-loop_NTPase"/>
</dbReference>
<dbReference type="InterPro" id="IPR039421">
    <property type="entry name" value="Type_1_exporter"/>
</dbReference>
<accession>A0A6B0YS42</accession>
<dbReference type="GO" id="GO:0005524">
    <property type="term" value="F:ATP binding"/>
    <property type="evidence" value="ECO:0007669"/>
    <property type="project" value="UniProtKB-KW"/>
</dbReference>
<feature type="domain" description="ABC transporter" evidence="10">
    <location>
        <begin position="352"/>
        <end position="586"/>
    </location>
</feature>
<evidence type="ECO:0000256" key="9">
    <source>
        <dbReference type="SAM" id="Phobius"/>
    </source>
</evidence>
<feature type="transmembrane region" description="Helical" evidence="9">
    <location>
        <begin position="71"/>
        <end position="92"/>
    </location>
</feature>
<feature type="transmembrane region" description="Helical" evidence="9">
    <location>
        <begin position="151"/>
        <end position="171"/>
    </location>
</feature>
<evidence type="ECO:0000259" key="10">
    <source>
        <dbReference type="PROSITE" id="PS50893"/>
    </source>
</evidence>
<feature type="transmembrane region" description="Helical" evidence="9">
    <location>
        <begin position="265"/>
        <end position="283"/>
    </location>
</feature>
<keyword evidence="3" id="KW-1003">Cell membrane</keyword>
<keyword evidence="2" id="KW-0813">Transport</keyword>
<keyword evidence="6 12" id="KW-0067">ATP-binding</keyword>
<dbReference type="Pfam" id="PF00664">
    <property type="entry name" value="ABC_membrane"/>
    <property type="match status" value="1"/>
</dbReference>
<name>A0A6B0YS42_9CHLR</name>
<sequence>MASLSRNLARLSSSNQNRRFLLRALKLLRPYLRLTVAAYAALLGTTAILIVTPQFIRWIVDRGIRQNDLQLLTWSVLTLLGLTALRGLLTFFSNQFAETASQGVSYDLRRELHAKLTELSFAYHDRTESGQLLSRSMQDVERVRMLTGRSILGLANGVVLLIGSAAALIVMNPLLAVLAMLTMPILAHRAMVFGTLYRPLSMEIQEQLAVLTTRLEQNLRGARIVKAFAQEDAEIDRFETENQKWFGLAAATARLTALNIPMLDLIANLATVIIIWLGGYLVIRESMTLGELVAFITYLAQLTSPIRRLGFLVPSIAMAGASAERVFEILDEETQVEEAVDATPLGTIRGQLQFENVSFSYAKPHNVLREVSFEIEPGQILALLGPTGSGKSSIINMIPRFYDPTEGRILLDGQDIRGATLNSLRNQIGIVLQESTLFATSIRDNITFGRPDASDEEVFEAAEAAQAHEFIESYPDGYATRVGERGATLSGGQRQRVAIARTLLTDPRILILDDATSSVDTETEHLIQKALSNLMKGRTSVIIAQRLSTVRMAHQILMLEKGRIAAAGKHEELFGRSELYRKIYEEQLEKTEVQ</sequence>
<dbReference type="SUPFAM" id="SSF52540">
    <property type="entry name" value="P-loop containing nucleoside triphosphate hydrolases"/>
    <property type="match status" value="1"/>
</dbReference>
<evidence type="ECO:0000256" key="2">
    <source>
        <dbReference type="ARBA" id="ARBA00022448"/>
    </source>
</evidence>
<dbReference type="Gene3D" id="3.40.50.300">
    <property type="entry name" value="P-loop containing nucleotide triphosphate hydrolases"/>
    <property type="match status" value="1"/>
</dbReference>
<dbReference type="AlphaFoldDB" id="A0A6B0YS42"/>
<gene>
    <name evidence="12" type="ORF">F4Y42_03845</name>
</gene>
<evidence type="ECO:0000256" key="7">
    <source>
        <dbReference type="ARBA" id="ARBA00022989"/>
    </source>
</evidence>
<dbReference type="PROSITE" id="PS50929">
    <property type="entry name" value="ABC_TM1F"/>
    <property type="match status" value="1"/>
</dbReference>
<dbReference type="GO" id="GO:0016887">
    <property type="term" value="F:ATP hydrolysis activity"/>
    <property type="evidence" value="ECO:0007669"/>
    <property type="project" value="InterPro"/>
</dbReference>
<keyword evidence="4 9" id="KW-0812">Transmembrane</keyword>
<evidence type="ECO:0000259" key="11">
    <source>
        <dbReference type="PROSITE" id="PS50929"/>
    </source>
</evidence>
<feature type="transmembrane region" description="Helical" evidence="9">
    <location>
        <begin position="31"/>
        <end position="51"/>
    </location>
</feature>
<comment type="caution">
    <text evidence="12">The sequence shown here is derived from an EMBL/GenBank/DDBJ whole genome shotgun (WGS) entry which is preliminary data.</text>
</comment>
<dbReference type="PROSITE" id="PS00211">
    <property type="entry name" value="ABC_TRANSPORTER_1"/>
    <property type="match status" value="1"/>
</dbReference>
<dbReference type="GO" id="GO:0005886">
    <property type="term" value="C:plasma membrane"/>
    <property type="evidence" value="ECO:0007669"/>
    <property type="project" value="UniProtKB-SubCell"/>
</dbReference>
<dbReference type="SUPFAM" id="SSF90123">
    <property type="entry name" value="ABC transporter transmembrane region"/>
    <property type="match status" value="1"/>
</dbReference>
<dbReference type="InterPro" id="IPR011527">
    <property type="entry name" value="ABC1_TM_dom"/>
</dbReference>
<dbReference type="InterPro" id="IPR017871">
    <property type="entry name" value="ABC_transporter-like_CS"/>
</dbReference>
<protein>
    <submittedName>
        <fullName evidence="12">ABC transporter ATP-binding protein</fullName>
    </submittedName>
</protein>
<dbReference type="InterPro" id="IPR036640">
    <property type="entry name" value="ABC1_TM_sf"/>
</dbReference>
<dbReference type="EMBL" id="VXRG01000036">
    <property type="protein sequence ID" value="MXY92562.1"/>
    <property type="molecule type" value="Genomic_DNA"/>
</dbReference>
<proteinExistence type="predicted"/>
<evidence type="ECO:0000256" key="5">
    <source>
        <dbReference type="ARBA" id="ARBA00022741"/>
    </source>
</evidence>
<keyword evidence="5" id="KW-0547">Nucleotide-binding</keyword>
<keyword evidence="7 9" id="KW-1133">Transmembrane helix</keyword>
<comment type="subcellular location">
    <subcellularLocation>
        <location evidence="1">Cell membrane</location>
        <topology evidence="1">Multi-pass membrane protein</topology>
    </subcellularLocation>
</comment>
<dbReference type="PROSITE" id="PS50893">
    <property type="entry name" value="ABC_TRANSPORTER_2"/>
    <property type="match status" value="1"/>
</dbReference>
<dbReference type="Gene3D" id="1.20.1560.10">
    <property type="entry name" value="ABC transporter type 1, transmembrane domain"/>
    <property type="match status" value="1"/>
</dbReference>
<evidence type="ECO:0000256" key="4">
    <source>
        <dbReference type="ARBA" id="ARBA00022692"/>
    </source>
</evidence>
<feature type="domain" description="ABC transmembrane type-1" evidence="11">
    <location>
        <begin position="40"/>
        <end position="318"/>
    </location>
</feature>
<evidence type="ECO:0000256" key="6">
    <source>
        <dbReference type="ARBA" id="ARBA00022840"/>
    </source>
</evidence>
<dbReference type="Pfam" id="PF00005">
    <property type="entry name" value="ABC_tran"/>
    <property type="match status" value="1"/>
</dbReference>
<evidence type="ECO:0000313" key="12">
    <source>
        <dbReference type="EMBL" id="MXY92562.1"/>
    </source>
</evidence>
<keyword evidence="8 9" id="KW-0472">Membrane</keyword>
<dbReference type="SMART" id="SM00382">
    <property type="entry name" value="AAA"/>
    <property type="match status" value="1"/>
</dbReference>
<dbReference type="CDD" id="cd18542">
    <property type="entry name" value="ABC_6TM_YknU_like"/>
    <property type="match status" value="1"/>
</dbReference>